<evidence type="ECO:0000256" key="1">
    <source>
        <dbReference type="SAM" id="MobiDB-lite"/>
    </source>
</evidence>
<evidence type="ECO:0000313" key="4">
    <source>
        <dbReference type="Proteomes" id="UP000316968"/>
    </source>
</evidence>
<dbReference type="AlphaFoldDB" id="A0A4Y6UTX8"/>
<protein>
    <recommendedName>
        <fullName evidence="5">DUF2092 domain-containing protein</fullName>
    </recommendedName>
</protein>
<dbReference type="EMBL" id="CP041217">
    <property type="protein sequence ID" value="QDH20170.1"/>
    <property type="molecule type" value="Genomic_DNA"/>
</dbReference>
<accession>A0A4Y6UTX8</accession>
<organism evidence="3 4">
    <name type="scientific">Saccharibacillus brassicae</name>
    <dbReference type="NCBI Taxonomy" id="2583377"/>
    <lineage>
        <taxon>Bacteria</taxon>
        <taxon>Bacillati</taxon>
        <taxon>Bacillota</taxon>
        <taxon>Bacilli</taxon>
        <taxon>Bacillales</taxon>
        <taxon>Paenibacillaceae</taxon>
        <taxon>Saccharibacillus</taxon>
    </lineage>
</organism>
<keyword evidence="4" id="KW-1185">Reference proteome</keyword>
<feature type="chain" id="PRO_5021265534" description="DUF2092 domain-containing protein" evidence="2">
    <location>
        <begin position="28"/>
        <end position="305"/>
    </location>
</feature>
<feature type="signal peptide" evidence="2">
    <location>
        <begin position="1"/>
        <end position="27"/>
    </location>
</feature>
<evidence type="ECO:0008006" key="5">
    <source>
        <dbReference type="Google" id="ProtNLM"/>
    </source>
</evidence>
<feature type="region of interest" description="Disordered" evidence="1">
    <location>
        <begin position="284"/>
        <end position="305"/>
    </location>
</feature>
<evidence type="ECO:0000256" key="2">
    <source>
        <dbReference type="SAM" id="SignalP"/>
    </source>
</evidence>
<gene>
    <name evidence="3" type="ORF">FFV09_04430</name>
</gene>
<evidence type="ECO:0000313" key="3">
    <source>
        <dbReference type="EMBL" id="QDH20170.1"/>
    </source>
</evidence>
<proteinExistence type="predicted"/>
<dbReference type="KEGG" id="saca:FFV09_04430"/>
<keyword evidence="2" id="KW-0732">Signal</keyword>
<dbReference type="RefSeq" id="WP_141446556.1">
    <property type="nucleotide sequence ID" value="NZ_CP041217.1"/>
</dbReference>
<dbReference type="OrthoDB" id="2820357at2"/>
<dbReference type="Proteomes" id="UP000316968">
    <property type="component" value="Chromosome"/>
</dbReference>
<reference evidence="3 4" key="1">
    <citation type="submission" date="2019-06" db="EMBL/GenBank/DDBJ databases">
        <title>Saccharibacillus brassicae sp. nov., an endophytic bacterium isolated from Chinese cabbage seeds (Brassica pekinensis).</title>
        <authorList>
            <person name="Jiang L."/>
            <person name="Lee J."/>
            <person name="Kim S.W."/>
        </authorList>
    </citation>
    <scope>NUCLEOTIDE SEQUENCE [LARGE SCALE GENOMIC DNA]</scope>
    <source>
        <strain evidence="4">KCTC 43072 / ATSA2</strain>
    </source>
</reference>
<sequence length="305" mass="32278">MKKSMRTKTIGVMAAGMVLTASLGAAAYANGNAYDNFRDAAIKTAENDNSTLTSNIEIRQNGAVTASGRLNVQSAGEESYSSGQFKIGGKTLDVEQSTEDGKVILRKGSEYYSLDAQPQDLQEKPFESSPSAERLMEAASDLLLGDIKKSFTESGDTITLDLTDAQIPELANLAMNAMLEAGAQRGEEALAGEAQWHSDSEWADFDQASLLPIKSDGRIERVRLEATLANGAIATLKATIGVSGLDADGQKTEAEASIDSAFSQIGSTVPQDIDVTGQTVKPLELPEGAEHGRFGHGPFGPDRSE</sequence>
<name>A0A4Y6UTX8_SACBS</name>